<evidence type="ECO:0000256" key="2">
    <source>
        <dbReference type="ARBA" id="ARBA00022490"/>
    </source>
</evidence>
<keyword evidence="3 8" id="KW-0597">Phosphoprotein</keyword>
<dbReference type="InterPro" id="IPR011006">
    <property type="entry name" value="CheY-like_superfamily"/>
</dbReference>
<dbReference type="InterPro" id="IPR009057">
    <property type="entry name" value="Homeodomain-like_sf"/>
</dbReference>
<dbReference type="Gene3D" id="1.10.10.60">
    <property type="entry name" value="Homeodomain-like"/>
    <property type="match status" value="2"/>
</dbReference>
<evidence type="ECO:0000313" key="12">
    <source>
        <dbReference type="EMBL" id="MBD0381524.1"/>
    </source>
</evidence>
<dbReference type="GO" id="GO:0043565">
    <property type="term" value="F:sequence-specific DNA binding"/>
    <property type="evidence" value="ECO:0007669"/>
    <property type="project" value="InterPro"/>
</dbReference>
<organism evidence="12 13">
    <name type="scientific">Paenibacillus sedimenti</name>
    <dbReference type="NCBI Taxonomy" id="2770274"/>
    <lineage>
        <taxon>Bacteria</taxon>
        <taxon>Bacillati</taxon>
        <taxon>Bacillota</taxon>
        <taxon>Bacilli</taxon>
        <taxon>Bacillales</taxon>
        <taxon>Paenibacillaceae</taxon>
        <taxon>Paenibacillus</taxon>
    </lineage>
</organism>
<feature type="modified residue" description="4-aspartylphosphate" evidence="8">
    <location>
        <position position="55"/>
    </location>
</feature>
<dbReference type="PANTHER" id="PTHR42713">
    <property type="entry name" value="HISTIDINE KINASE-RELATED"/>
    <property type="match status" value="1"/>
</dbReference>
<dbReference type="GO" id="GO:0000160">
    <property type="term" value="P:phosphorelay signal transduction system"/>
    <property type="evidence" value="ECO:0007669"/>
    <property type="project" value="UniProtKB-KW"/>
</dbReference>
<evidence type="ECO:0000256" key="7">
    <source>
        <dbReference type="ARBA" id="ARBA00023163"/>
    </source>
</evidence>
<feature type="coiled-coil region" evidence="9">
    <location>
        <begin position="116"/>
        <end position="143"/>
    </location>
</feature>
<protein>
    <submittedName>
        <fullName evidence="12">Response regulator</fullName>
    </submittedName>
</protein>
<name>A0A926KST4_9BACL</name>
<keyword evidence="5" id="KW-0805">Transcription regulation</keyword>
<dbReference type="Pfam" id="PF00072">
    <property type="entry name" value="Response_reg"/>
    <property type="match status" value="1"/>
</dbReference>
<dbReference type="EMBL" id="JACVVD010000004">
    <property type="protein sequence ID" value="MBD0381524.1"/>
    <property type="molecule type" value="Genomic_DNA"/>
</dbReference>
<comment type="caution">
    <text evidence="12">The sequence shown here is derived from an EMBL/GenBank/DDBJ whole genome shotgun (WGS) entry which is preliminary data.</text>
</comment>
<keyword evidence="9" id="KW-0175">Coiled coil</keyword>
<comment type="subcellular location">
    <subcellularLocation>
        <location evidence="1">Cytoplasm</location>
    </subcellularLocation>
</comment>
<dbReference type="GO" id="GO:0005737">
    <property type="term" value="C:cytoplasm"/>
    <property type="evidence" value="ECO:0007669"/>
    <property type="project" value="UniProtKB-SubCell"/>
</dbReference>
<evidence type="ECO:0000256" key="6">
    <source>
        <dbReference type="ARBA" id="ARBA00023125"/>
    </source>
</evidence>
<dbReference type="GO" id="GO:0003700">
    <property type="term" value="F:DNA-binding transcription factor activity"/>
    <property type="evidence" value="ECO:0007669"/>
    <property type="project" value="InterPro"/>
</dbReference>
<dbReference type="Pfam" id="PF12833">
    <property type="entry name" value="HTH_18"/>
    <property type="match status" value="1"/>
</dbReference>
<dbReference type="InterPro" id="IPR041522">
    <property type="entry name" value="CdaR_GGDEF"/>
</dbReference>
<feature type="domain" description="HTH araC/xylS-type" evidence="10">
    <location>
        <begin position="432"/>
        <end position="531"/>
    </location>
</feature>
<keyword evidence="4" id="KW-0902">Two-component regulatory system</keyword>
<evidence type="ECO:0000259" key="11">
    <source>
        <dbReference type="PROSITE" id="PS50110"/>
    </source>
</evidence>
<dbReference type="Proteomes" id="UP000650466">
    <property type="component" value="Unassembled WGS sequence"/>
</dbReference>
<evidence type="ECO:0000256" key="1">
    <source>
        <dbReference type="ARBA" id="ARBA00004496"/>
    </source>
</evidence>
<evidence type="ECO:0000256" key="9">
    <source>
        <dbReference type="SAM" id="Coils"/>
    </source>
</evidence>
<dbReference type="InterPro" id="IPR001789">
    <property type="entry name" value="Sig_transdc_resp-reg_receiver"/>
</dbReference>
<reference evidence="12" key="1">
    <citation type="submission" date="2020-09" db="EMBL/GenBank/DDBJ databases">
        <title>Draft Genome Sequence of Paenibacillus sp. WST5.</title>
        <authorList>
            <person name="Bao Z."/>
        </authorList>
    </citation>
    <scope>NUCLEOTIDE SEQUENCE</scope>
    <source>
        <strain evidence="12">WST5</strain>
    </source>
</reference>
<evidence type="ECO:0000256" key="3">
    <source>
        <dbReference type="ARBA" id="ARBA00022553"/>
    </source>
</evidence>
<dbReference type="PROSITE" id="PS50110">
    <property type="entry name" value="RESPONSE_REGULATORY"/>
    <property type="match status" value="1"/>
</dbReference>
<evidence type="ECO:0000313" key="13">
    <source>
        <dbReference type="Proteomes" id="UP000650466"/>
    </source>
</evidence>
<keyword evidence="13" id="KW-1185">Reference proteome</keyword>
<dbReference type="AlphaFoldDB" id="A0A926KST4"/>
<dbReference type="SMART" id="SM00342">
    <property type="entry name" value="HTH_ARAC"/>
    <property type="match status" value="1"/>
</dbReference>
<accession>A0A926KST4</accession>
<keyword evidence="7" id="KW-0804">Transcription</keyword>
<sequence>MKKVLLVDDEILIRETIRDCIDWEKEGFIYCGDAPDGEVALPLIEQLQPDILITDILMPFMNGLELCSIVRKKMPDVKIIILSGHGEFEYARSALRMGVEEYCLKPLSAAEIITLLKVVSTKIDNEREEKARIEKLKQSESDKEIISQDKLLNDLCSGFIMTSEAIHLSASLHISLLAHYYVVAMMDIRYPGPSSSIQSDTLQESELLLIDTCRSLQQNNKHLMFQRSRTETVWILKGDSLDQLQQELQSFKETQRMISEEPSGLSVSVSVGIGSVQDRLQNVHLSFLEAEEEMHWRRLSRQNRHALRESFPGLLDPSLFLDRGKFVDFLKIGSPAQLEPFIIEYATALKDINWHTSAIGYYILNDLTLEVFRSAKDMYRHLSDPEETLNRLQQQIGMIRSWEETCSYLTELTVQFWSWRSRLYDKYGEMLIKVKEYIQCNYDKDSISLQAAAEHVEVSPSHLSKVFSQETGQTFIEYLTQTRIRKAMELLKTTSAKSFEIAFQVGYNDAHYFSNLFKRVTGMTTKEFRKNGLQDASLSRSEGEQLREL</sequence>
<dbReference type="InterPro" id="IPR018060">
    <property type="entry name" value="HTH_AraC"/>
</dbReference>
<keyword evidence="2" id="KW-0963">Cytoplasm</keyword>
<gene>
    <name evidence="12" type="ORF">ICC18_15455</name>
</gene>
<dbReference type="PANTHER" id="PTHR42713:SF3">
    <property type="entry name" value="TRANSCRIPTIONAL REGULATORY PROTEIN HPTR"/>
    <property type="match status" value="1"/>
</dbReference>
<dbReference type="Gene3D" id="3.40.50.2300">
    <property type="match status" value="1"/>
</dbReference>
<evidence type="ECO:0000256" key="8">
    <source>
        <dbReference type="PROSITE-ProRule" id="PRU00169"/>
    </source>
</evidence>
<evidence type="ECO:0000256" key="4">
    <source>
        <dbReference type="ARBA" id="ARBA00023012"/>
    </source>
</evidence>
<dbReference type="PROSITE" id="PS01124">
    <property type="entry name" value="HTH_ARAC_FAMILY_2"/>
    <property type="match status" value="1"/>
</dbReference>
<keyword evidence="6" id="KW-0238">DNA-binding</keyword>
<dbReference type="Pfam" id="PF17853">
    <property type="entry name" value="GGDEF_2"/>
    <property type="match status" value="1"/>
</dbReference>
<dbReference type="SUPFAM" id="SSF52172">
    <property type="entry name" value="CheY-like"/>
    <property type="match status" value="1"/>
</dbReference>
<evidence type="ECO:0000259" key="10">
    <source>
        <dbReference type="PROSITE" id="PS01124"/>
    </source>
</evidence>
<feature type="domain" description="Response regulatory" evidence="11">
    <location>
        <begin position="3"/>
        <end position="120"/>
    </location>
</feature>
<dbReference type="SMART" id="SM00448">
    <property type="entry name" value="REC"/>
    <property type="match status" value="1"/>
</dbReference>
<dbReference type="InterPro" id="IPR051552">
    <property type="entry name" value="HptR"/>
</dbReference>
<proteinExistence type="predicted"/>
<dbReference type="CDD" id="cd17536">
    <property type="entry name" value="REC_YesN-like"/>
    <property type="match status" value="1"/>
</dbReference>
<evidence type="ECO:0000256" key="5">
    <source>
        <dbReference type="ARBA" id="ARBA00023015"/>
    </source>
</evidence>
<dbReference type="SUPFAM" id="SSF46689">
    <property type="entry name" value="Homeodomain-like"/>
    <property type="match status" value="2"/>
</dbReference>